<reference evidence="2" key="1">
    <citation type="submission" date="2024-06" db="EMBL/GenBank/DDBJ databases">
        <authorList>
            <person name="Liu X."/>
            <person name="Lenzi L."/>
            <person name="Haldenby T S."/>
            <person name="Uol C."/>
        </authorList>
    </citation>
    <scope>NUCLEOTIDE SEQUENCE</scope>
</reference>
<feature type="transmembrane region" description="Helical" evidence="1">
    <location>
        <begin position="252"/>
        <end position="274"/>
    </location>
</feature>
<gene>
    <name evidence="2" type="ORF">CDAUBV1_LOCUS1962</name>
</gene>
<dbReference type="Gene3D" id="3.40.50.300">
    <property type="entry name" value="P-loop containing nucleotide triphosphate hydrolases"/>
    <property type="match status" value="1"/>
</dbReference>
<dbReference type="Pfam" id="PF17784">
    <property type="entry name" value="Sulfotransfer_4"/>
    <property type="match status" value="1"/>
</dbReference>
<proteinExistence type="predicted"/>
<keyword evidence="1" id="KW-1133">Transmembrane helix</keyword>
<dbReference type="Proteomes" id="UP001497525">
    <property type="component" value="Unassembled WGS sequence"/>
</dbReference>
<dbReference type="SUPFAM" id="SSF52540">
    <property type="entry name" value="P-loop containing nucleoside triphosphate hydrolases"/>
    <property type="match status" value="1"/>
</dbReference>
<sequence length="277" mass="31255">MNSCENSPHSYPVTDMNAVSEKPLLVIGAGCGRTGTKSLQIALETLYGRKCYHMTELIDNHRDHALKWIQVDKMVSESEDGRIDGSIFGEIFAGYVCTVDFPACTYFKQLMDTYPKAKVILTVRDAKIWTESVRATIIPKNIFQPQTWGQRLVDWCYVGWHFSQMGKTVLERTFGEDIGSGDDEQLIKAFIGWNEKVMSTVPVNRLLVFNVRDGWKPLCDFLGHPIPSDPFPHVNTREELGKLIKSADTLGYIVQMGLHSLAVSLVGIIVYVCWGRF</sequence>
<dbReference type="InterPro" id="IPR040632">
    <property type="entry name" value="Sulfotransfer_4"/>
</dbReference>
<protein>
    <recommendedName>
        <fullName evidence="4">NAD dependent epimerase/dehydratase</fullName>
    </recommendedName>
</protein>
<accession>A0AAV2SYT0</accession>
<dbReference type="PANTHER" id="PTHR36978:SF4">
    <property type="entry name" value="P-LOOP CONTAINING NUCLEOSIDE TRIPHOSPHATE HYDROLASE PROTEIN"/>
    <property type="match status" value="1"/>
</dbReference>
<evidence type="ECO:0008006" key="4">
    <source>
        <dbReference type="Google" id="ProtNLM"/>
    </source>
</evidence>
<evidence type="ECO:0000256" key="1">
    <source>
        <dbReference type="SAM" id="Phobius"/>
    </source>
</evidence>
<keyword evidence="1" id="KW-0812">Transmembrane</keyword>
<evidence type="ECO:0000313" key="2">
    <source>
        <dbReference type="EMBL" id="CAL5130347.1"/>
    </source>
</evidence>
<dbReference type="AlphaFoldDB" id="A0AAV2SYT0"/>
<keyword evidence="1" id="KW-0472">Membrane</keyword>
<name>A0AAV2SYT0_CALDB</name>
<evidence type="ECO:0000313" key="3">
    <source>
        <dbReference type="Proteomes" id="UP001497525"/>
    </source>
</evidence>
<comment type="caution">
    <text evidence="2">The sequence shown here is derived from an EMBL/GenBank/DDBJ whole genome shotgun (WGS) entry which is preliminary data.</text>
</comment>
<dbReference type="InterPro" id="IPR027417">
    <property type="entry name" value="P-loop_NTPase"/>
</dbReference>
<dbReference type="PANTHER" id="PTHR36978">
    <property type="entry name" value="P-LOOP CONTAINING NUCLEOTIDE TRIPHOSPHATE HYDROLASE"/>
    <property type="match status" value="1"/>
</dbReference>
<dbReference type="EMBL" id="CAXLJL010000062">
    <property type="protein sequence ID" value="CAL5130347.1"/>
    <property type="molecule type" value="Genomic_DNA"/>
</dbReference>
<organism evidence="2 3">
    <name type="scientific">Calicophoron daubneyi</name>
    <name type="common">Rumen fluke</name>
    <name type="synonym">Paramphistomum daubneyi</name>
    <dbReference type="NCBI Taxonomy" id="300641"/>
    <lineage>
        <taxon>Eukaryota</taxon>
        <taxon>Metazoa</taxon>
        <taxon>Spiralia</taxon>
        <taxon>Lophotrochozoa</taxon>
        <taxon>Platyhelminthes</taxon>
        <taxon>Trematoda</taxon>
        <taxon>Digenea</taxon>
        <taxon>Plagiorchiida</taxon>
        <taxon>Pronocephalata</taxon>
        <taxon>Paramphistomoidea</taxon>
        <taxon>Paramphistomidae</taxon>
        <taxon>Calicophoron</taxon>
    </lineage>
</organism>